<dbReference type="InterPro" id="IPR016136">
    <property type="entry name" value="DNA_helicase_N/primase_C"/>
</dbReference>
<reference evidence="5 6" key="1">
    <citation type="submission" date="2019-10" db="EMBL/GenBank/DDBJ databases">
        <title>Streptomyces sp. strain GY16 isolated from leaves of Broussonetia papyrifera.</title>
        <authorList>
            <person name="Mo P."/>
        </authorList>
    </citation>
    <scope>NUCLEOTIDE SEQUENCE [LARGE SCALE GENOMIC DNA]</scope>
    <source>
        <strain evidence="5 6">GY16</strain>
    </source>
</reference>
<keyword evidence="1" id="KW-0235">DNA replication</keyword>
<evidence type="ECO:0000259" key="4">
    <source>
        <dbReference type="Pfam" id="PF00772"/>
    </source>
</evidence>
<accession>A0A5P8K2N9</accession>
<dbReference type="EMBL" id="CP045096">
    <property type="protein sequence ID" value="QFQ97401.1"/>
    <property type="molecule type" value="Genomic_DNA"/>
</dbReference>
<feature type="region of interest" description="Disordered" evidence="3">
    <location>
        <begin position="1"/>
        <end position="23"/>
    </location>
</feature>
<dbReference type="PANTHER" id="PTHR30153">
    <property type="entry name" value="REPLICATIVE DNA HELICASE DNAB"/>
    <property type="match status" value="1"/>
</dbReference>
<keyword evidence="6" id="KW-1185">Reference proteome</keyword>
<evidence type="ECO:0000256" key="3">
    <source>
        <dbReference type="SAM" id="MobiDB-lite"/>
    </source>
</evidence>
<evidence type="ECO:0000256" key="2">
    <source>
        <dbReference type="ARBA" id="ARBA00023125"/>
    </source>
</evidence>
<feature type="compositionally biased region" description="Basic and acidic residues" evidence="3">
    <location>
        <begin position="1"/>
        <end position="10"/>
    </location>
</feature>
<dbReference type="RefSeq" id="WP_152168879.1">
    <property type="nucleotide sequence ID" value="NZ_CP045096.1"/>
</dbReference>
<keyword evidence="5" id="KW-0547">Nucleotide-binding</keyword>
<dbReference type="GO" id="GO:0003678">
    <property type="term" value="F:DNA helicase activity"/>
    <property type="evidence" value="ECO:0007669"/>
    <property type="project" value="InterPro"/>
</dbReference>
<sequence>MPHSPEPNKDDLDDLPDTHPPQPVRYAEQALLGALLLDPHRLGDVTGITADSFSTATHTALFAAISALPRPDPAEHAKNTKWLNQVLAAGREQARGLSVSYLHTLIQICPWPRHAPAYARMVEAEHARRRLEAAAERLVQTVHDASLPHPVQTVLAEADALAAVVDDIASRFPPRAGVLPRTTAPPPTIAPDYTEAVEEEQLLLATATAHPADIESLRWLLPEDFNRPLHAGLWQCLTALARRREPVDPVTVLWEAQQRGLLDDGSEPGEVLRLLAEPAGSVEHWGERALQRSLLATAEHTGRHIEAYAGDPANTPFQLVVGARRSLADIGAVRTRWQHATGTVPPPRPRPAPTTRAGPPTTTAARPARAARATR</sequence>
<feature type="domain" description="DNA helicase DnaB-like N-terminal" evidence="4">
    <location>
        <begin position="196"/>
        <end position="275"/>
    </location>
</feature>
<dbReference type="GO" id="GO:0005829">
    <property type="term" value="C:cytosol"/>
    <property type="evidence" value="ECO:0007669"/>
    <property type="project" value="TreeGrafter"/>
</dbReference>
<keyword evidence="5" id="KW-0378">Hydrolase</keyword>
<dbReference type="GO" id="GO:0003677">
    <property type="term" value="F:DNA binding"/>
    <property type="evidence" value="ECO:0007669"/>
    <property type="project" value="UniProtKB-KW"/>
</dbReference>
<feature type="domain" description="DNA helicase DnaB-like N-terminal" evidence="4">
    <location>
        <begin position="26"/>
        <end position="123"/>
    </location>
</feature>
<evidence type="ECO:0000313" key="5">
    <source>
        <dbReference type="EMBL" id="QFQ97401.1"/>
    </source>
</evidence>
<proteinExistence type="predicted"/>
<dbReference type="Pfam" id="PF00772">
    <property type="entry name" value="DnaB"/>
    <property type="match status" value="2"/>
</dbReference>
<dbReference type="SUPFAM" id="SSF48024">
    <property type="entry name" value="N-terminal domain of DnaB helicase"/>
    <property type="match status" value="2"/>
</dbReference>
<evidence type="ECO:0000256" key="1">
    <source>
        <dbReference type="ARBA" id="ARBA00022705"/>
    </source>
</evidence>
<keyword evidence="5" id="KW-0347">Helicase</keyword>
<protein>
    <submittedName>
        <fullName evidence="5">Replicative DNA helicase</fullName>
    </submittedName>
</protein>
<dbReference type="AlphaFoldDB" id="A0A5P8K2N9"/>
<keyword evidence="2" id="KW-0238">DNA-binding</keyword>
<dbReference type="Proteomes" id="UP000327294">
    <property type="component" value="Chromosome"/>
</dbReference>
<dbReference type="PANTHER" id="PTHR30153:SF2">
    <property type="entry name" value="REPLICATIVE DNA HELICASE"/>
    <property type="match status" value="1"/>
</dbReference>
<gene>
    <name evidence="5" type="ORF">F9278_15640</name>
</gene>
<dbReference type="KEGG" id="sphv:F9278_15640"/>
<dbReference type="InterPro" id="IPR036185">
    <property type="entry name" value="DNA_heli_DnaB-like_N_sf"/>
</dbReference>
<feature type="region of interest" description="Disordered" evidence="3">
    <location>
        <begin position="337"/>
        <end position="375"/>
    </location>
</feature>
<keyword evidence="5" id="KW-0067">ATP-binding</keyword>
<feature type="compositionally biased region" description="Low complexity" evidence="3">
    <location>
        <begin position="353"/>
        <end position="375"/>
    </location>
</feature>
<dbReference type="Gene3D" id="1.10.860.10">
    <property type="entry name" value="DNAb Helicase, Chain A"/>
    <property type="match status" value="2"/>
</dbReference>
<evidence type="ECO:0000313" key="6">
    <source>
        <dbReference type="Proteomes" id="UP000327294"/>
    </source>
</evidence>
<organism evidence="5 6">
    <name type="scientific">Streptomyces phaeolivaceus</name>
    <dbReference type="NCBI Taxonomy" id="2653200"/>
    <lineage>
        <taxon>Bacteria</taxon>
        <taxon>Bacillati</taxon>
        <taxon>Actinomycetota</taxon>
        <taxon>Actinomycetes</taxon>
        <taxon>Kitasatosporales</taxon>
        <taxon>Streptomycetaceae</taxon>
        <taxon>Streptomyces</taxon>
    </lineage>
</organism>
<dbReference type="GO" id="GO:0006260">
    <property type="term" value="P:DNA replication"/>
    <property type="evidence" value="ECO:0007669"/>
    <property type="project" value="UniProtKB-KW"/>
</dbReference>
<dbReference type="GO" id="GO:0005524">
    <property type="term" value="F:ATP binding"/>
    <property type="evidence" value="ECO:0007669"/>
    <property type="project" value="InterPro"/>
</dbReference>
<dbReference type="InterPro" id="IPR007693">
    <property type="entry name" value="DNA_helicase_DnaB-like_N"/>
</dbReference>
<name>A0A5P8K2N9_9ACTN</name>